<dbReference type="AlphaFoldDB" id="A0AAD8AG27"/>
<protein>
    <submittedName>
        <fullName evidence="1">Uncharacterized protein</fullName>
    </submittedName>
</protein>
<dbReference type="EMBL" id="JASPKZ010001213">
    <property type="protein sequence ID" value="KAJ9598509.1"/>
    <property type="molecule type" value="Genomic_DNA"/>
</dbReference>
<name>A0AAD8AG27_DIPPU</name>
<evidence type="ECO:0000313" key="1">
    <source>
        <dbReference type="EMBL" id="KAJ9598509.1"/>
    </source>
</evidence>
<accession>A0AAD8AG27</accession>
<feature type="non-terminal residue" evidence="1">
    <location>
        <position position="1"/>
    </location>
</feature>
<organism evidence="1 2">
    <name type="scientific">Diploptera punctata</name>
    <name type="common">Pacific beetle cockroach</name>
    <dbReference type="NCBI Taxonomy" id="6984"/>
    <lineage>
        <taxon>Eukaryota</taxon>
        <taxon>Metazoa</taxon>
        <taxon>Ecdysozoa</taxon>
        <taxon>Arthropoda</taxon>
        <taxon>Hexapoda</taxon>
        <taxon>Insecta</taxon>
        <taxon>Pterygota</taxon>
        <taxon>Neoptera</taxon>
        <taxon>Polyneoptera</taxon>
        <taxon>Dictyoptera</taxon>
        <taxon>Blattodea</taxon>
        <taxon>Blaberoidea</taxon>
        <taxon>Blaberidae</taxon>
        <taxon>Diplopterinae</taxon>
        <taxon>Diploptera</taxon>
    </lineage>
</organism>
<reference evidence="1" key="2">
    <citation type="submission" date="2023-05" db="EMBL/GenBank/DDBJ databases">
        <authorList>
            <person name="Fouks B."/>
        </authorList>
    </citation>
    <scope>NUCLEOTIDE SEQUENCE</scope>
    <source>
        <strain evidence="1">Stay&amp;Tobe</strain>
        <tissue evidence="1">Testes</tissue>
    </source>
</reference>
<gene>
    <name evidence="1" type="ORF">L9F63_010799</name>
</gene>
<keyword evidence="2" id="KW-1185">Reference proteome</keyword>
<evidence type="ECO:0000313" key="2">
    <source>
        <dbReference type="Proteomes" id="UP001233999"/>
    </source>
</evidence>
<sequence>VENNTLVTFQRKYTNILCSFEIVPRPPLKNLETETLQKALIYVCQLITRCGHCEIVCNEIYTSPRLQSVKSSRPPFEVDRKVVSGFLQICRGLSAIEQFSMALLILWRWLLLKCYGNAQCISINFAMFQSCPMEIRLKTGGKKSGNLKEETMVSRRLLIFAHTHTHTHTHTRTLFFYAVFHNFLYLI</sequence>
<reference evidence="1" key="1">
    <citation type="journal article" date="2023" name="IScience">
        <title>Live-bearing cockroach genome reveals convergent evolutionary mechanisms linked to viviparity in insects and beyond.</title>
        <authorList>
            <person name="Fouks B."/>
            <person name="Harrison M.C."/>
            <person name="Mikhailova A.A."/>
            <person name="Marchal E."/>
            <person name="English S."/>
            <person name="Carruthers M."/>
            <person name="Jennings E.C."/>
            <person name="Chiamaka E.L."/>
            <person name="Frigard R.A."/>
            <person name="Pippel M."/>
            <person name="Attardo G.M."/>
            <person name="Benoit J.B."/>
            <person name="Bornberg-Bauer E."/>
            <person name="Tobe S.S."/>
        </authorList>
    </citation>
    <scope>NUCLEOTIDE SEQUENCE</scope>
    <source>
        <strain evidence="1">Stay&amp;Tobe</strain>
    </source>
</reference>
<dbReference type="Proteomes" id="UP001233999">
    <property type="component" value="Unassembled WGS sequence"/>
</dbReference>
<comment type="caution">
    <text evidence="1">The sequence shown here is derived from an EMBL/GenBank/DDBJ whole genome shotgun (WGS) entry which is preliminary data.</text>
</comment>
<feature type="non-terminal residue" evidence="1">
    <location>
        <position position="187"/>
    </location>
</feature>
<proteinExistence type="predicted"/>